<evidence type="ECO:0000313" key="2">
    <source>
        <dbReference type="Proteomes" id="UP001161422"/>
    </source>
</evidence>
<gene>
    <name evidence="1" type="ORF">GCM10007895_10300</name>
</gene>
<comment type="caution">
    <text evidence="1">The sequence shown here is derived from an EMBL/GenBank/DDBJ whole genome shotgun (WGS) entry which is preliminary data.</text>
</comment>
<dbReference type="AlphaFoldDB" id="A0AA37VU83"/>
<evidence type="ECO:0008006" key="3">
    <source>
        <dbReference type="Google" id="ProtNLM"/>
    </source>
</evidence>
<reference evidence="1" key="1">
    <citation type="journal article" date="2014" name="Int. J. Syst. Evol. Microbiol.">
        <title>Complete genome sequence of Corynebacterium casei LMG S-19264T (=DSM 44701T), isolated from a smear-ripened cheese.</title>
        <authorList>
            <consortium name="US DOE Joint Genome Institute (JGI-PGF)"/>
            <person name="Walter F."/>
            <person name="Albersmeier A."/>
            <person name="Kalinowski J."/>
            <person name="Ruckert C."/>
        </authorList>
    </citation>
    <scope>NUCLEOTIDE SEQUENCE</scope>
    <source>
        <strain evidence="1">NBRC 101628</strain>
    </source>
</reference>
<protein>
    <recommendedName>
        <fullName evidence="3">Lipoprotein</fullName>
    </recommendedName>
</protein>
<accession>A0AA37VU83</accession>
<reference evidence="1" key="2">
    <citation type="submission" date="2023-01" db="EMBL/GenBank/DDBJ databases">
        <title>Draft genome sequence of Paraferrimonas sedimenticola strain NBRC 101628.</title>
        <authorList>
            <person name="Sun Q."/>
            <person name="Mori K."/>
        </authorList>
    </citation>
    <scope>NUCLEOTIDE SEQUENCE</scope>
    <source>
        <strain evidence="1">NBRC 101628</strain>
    </source>
</reference>
<keyword evidence="2" id="KW-1185">Reference proteome</keyword>
<dbReference type="Proteomes" id="UP001161422">
    <property type="component" value="Unassembled WGS sequence"/>
</dbReference>
<sequence length="73" mass="7661">MKTRVTILLALTLITGCATNNYSLTESIADARDQRVAQGGASESHNIERSDVNVGLIDGLINAIAGLIFGSND</sequence>
<dbReference type="RefSeq" id="WP_095505713.1">
    <property type="nucleotide sequence ID" value="NZ_BSNC01000003.1"/>
</dbReference>
<proteinExistence type="predicted"/>
<organism evidence="1 2">
    <name type="scientific">Paraferrimonas sedimenticola</name>
    <dbReference type="NCBI Taxonomy" id="375674"/>
    <lineage>
        <taxon>Bacteria</taxon>
        <taxon>Pseudomonadati</taxon>
        <taxon>Pseudomonadota</taxon>
        <taxon>Gammaproteobacteria</taxon>
        <taxon>Alteromonadales</taxon>
        <taxon>Ferrimonadaceae</taxon>
        <taxon>Paraferrimonas</taxon>
    </lineage>
</organism>
<dbReference type="PROSITE" id="PS51257">
    <property type="entry name" value="PROKAR_LIPOPROTEIN"/>
    <property type="match status" value="1"/>
</dbReference>
<evidence type="ECO:0000313" key="1">
    <source>
        <dbReference type="EMBL" id="GLP95724.1"/>
    </source>
</evidence>
<dbReference type="EMBL" id="BSNC01000003">
    <property type="protein sequence ID" value="GLP95724.1"/>
    <property type="molecule type" value="Genomic_DNA"/>
</dbReference>
<name>A0AA37VU83_9GAMM</name>